<dbReference type="EMBL" id="JAWCUA010000003">
    <property type="protein sequence ID" value="MDU0112423.1"/>
    <property type="molecule type" value="Genomic_DNA"/>
</dbReference>
<proteinExistence type="predicted"/>
<dbReference type="RefSeq" id="WP_315946156.1">
    <property type="nucleotide sequence ID" value="NZ_JAWCUA010000003.1"/>
</dbReference>
<keyword evidence="2" id="KW-1185">Reference proteome</keyword>
<sequence length="139" mass="16148">MGFEVSDAYSYDSIFAMLDKNRFDYIPRGIHEIYDEIEIRKVDLPHLMVEPRLALYIPSPFYMFVSKSTPQIAARLELGLEKMVEDGSLQSLFEQYYGAYIEKADLENRTIIHLGNPLLPSKTPLERKVLWHSFSVEAQ</sequence>
<organism evidence="1 2">
    <name type="scientific">Psychrosphaera aquimarina</name>
    <dbReference type="NCBI Taxonomy" id="2044854"/>
    <lineage>
        <taxon>Bacteria</taxon>
        <taxon>Pseudomonadati</taxon>
        <taxon>Pseudomonadota</taxon>
        <taxon>Gammaproteobacteria</taxon>
        <taxon>Alteromonadales</taxon>
        <taxon>Pseudoalteromonadaceae</taxon>
        <taxon>Psychrosphaera</taxon>
    </lineage>
</organism>
<evidence type="ECO:0000313" key="2">
    <source>
        <dbReference type="Proteomes" id="UP001257914"/>
    </source>
</evidence>
<dbReference type="Gene3D" id="3.40.190.10">
    <property type="entry name" value="Periplasmic binding protein-like II"/>
    <property type="match status" value="1"/>
</dbReference>
<protein>
    <recommendedName>
        <fullName evidence="3">Solute-binding protein family 3/N-terminal domain-containing protein</fullName>
    </recommendedName>
</protein>
<reference evidence="1 2" key="1">
    <citation type="submission" date="2023-10" db="EMBL/GenBank/DDBJ databases">
        <title>Psychrosphaera aquimaarina strain SW33 isolated from seawater.</title>
        <authorList>
            <person name="Bayburt H."/>
            <person name="Kim J.M."/>
            <person name="Choi B.J."/>
            <person name="Jeon C.O."/>
        </authorList>
    </citation>
    <scope>NUCLEOTIDE SEQUENCE [LARGE SCALE GENOMIC DNA]</scope>
    <source>
        <strain evidence="1 2">KCTC 52743</strain>
    </source>
</reference>
<evidence type="ECO:0008006" key="3">
    <source>
        <dbReference type="Google" id="ProtNLM"/>
    </source>
</evidence>
<dbReference type="SUPFAM" id="SSF53850">
    <property type="entry name" value="Periplasmic binding protein-like II"/>
    <property type="match status" value="1"/>
</dbReference>
<comment type="caution">
    <text evidence="1">The sequence shown here is derived from an EMBL/GenBank/DDBJ whole genome shotgun (WGS) entry which is preliminary data.</text>
</comment>
<gene>
    <name evidence="1" type="ORF">RT723_05290</name>
</gene>
<dbReference type="Proteomes" id="UP001257914">
    <property type="component" value="Unassembled WGS sequence"/>
</dbReference>
<name>A0ABU3QYB1_9GAMM</name>
<accession>A0ABU3QYB1</accession>
<evidence type="ECO:0000313" key="1">
    <source>
        <dbReference type="EMBL" id="MDU0112423.1"/>
    </source>
</evidence>